<protein>
    <submittedName>
        <fullName evidence="2">Uncharacterized protein</fullName>
    </submittedName>
</protein>
<feature type="region of interest" description="Disordered" evidence="1">
    <location>
        <begin position="87"/>
        <end position="107"/>
    </location>
</feature>
<dbReference type="PANTHER" id="PTHR33095">
    <property type="entry name" value="OS07G0619500 PROTEIN"/>
    <property type="match status" value="1"/>
</dbReference>
<keyword evidence="3" id="KW-1185">Reference proteome</keyword>
<feature type="region of interest" description="Disordered" evidence="1">
    <location>
        <begin position="285"/>
        <end position="311"/>
    </location>
</feature>
<reference evidence="2 3" key="1">
    <citation type="submission" date="2024-01" db="EMBL/GenBank/DDBJ databases">
        <title>Genome assemblies of Stephania.</title>
        <authorList>
            <person name="Yang L."/>
        </authorList>
    </citation>
    <scope>NUCLEOTIDE SEQUENCE [LARGE SCALE GENOMIC DNA]</scope>
    <source>
        <strain evidence="2">QJT</strain>
        <tissue evidence="2">Leaf</tissue>
    </source>
</reference>
<organism evidence="2 3">
    <name type="scientific">Stephania japonica</name>
    <dbReference type="NCBI Taxonomy" id="461633"/>
    <lineage>
        <taxon>Eukaryota</taxon>
        <taxon>Viridiplantae</taxon>
        <taxon>Streptophyta</taxon>
        <taxon>Embryophyta</taxon>
        <taxon>Tracheophyta</taxon>
        <taxon>Spermatophyta</taxon>
        <taxon>Magnoliopsida</taxon>
        <taxon>Ranunculales</taxon>
        <taxon>Menispermaceae</taxon>
        <taxon>Menispermoideae</taxon>
        <taxon>Cissampelideae</taxon>
        <taxon>Stephania</taxon>
    </lineage>
</organism>
<sequence length="365" mass="40644">MAIELQRNTANKLSKIDNFCAVLGGSPSFSSYSSTRLREIAAKVGTEFRDQVGKERLGIEIGRIANNNGKVLHSNCKEQNPIEAIQFSDGDQSKESGAEEAESDATTDDDFEFSCICSHHEVLTISAEEIFANGQIRPIYPIFDQDLATKNNNKENFIKVKKSGSSSSTSTSPTTTTNIKSRNPLRKLFNEERVSSSWTSSDFDDLESIPRETYCVWVPKTSYQTESSSSSSSSHSLTSTSDQCKKSSSTGTATRWKLRDLIRRSNSDGKDSIVFLARSNSCPKSKNVRVENDQISSEQQHHGQARRNAANAVAKNRVVSAHESLYVRNRASMEMARRQSFLPYRRDIVGFFANVNGLGKQFRPF</sequence>
<comment type="caution">
    <text evidence="2">The sequence shown here is derived from an EMBL/GenBank/DDBJ whole genome shotgun (WGS) entry which is preliminary data.</text>
</comment>
<feature type="region of interest" description="Disordered" evidence="1">
    <location>
        <begin position="226"/>
        <end position="249"/>
    </location>
</feature>
<evidence type="ECO:0000256" key="1">
    <source>
        <dbReference type="SAM" id="MobiDB-lite"/>
    </source>
</evidence>
<feature type="compositionally biased region" description="Low complexity" evidence="1">
    <location>
        <begin position="165"/>
        <end position="177"/>
    </location>
</feature>
<gene>
    <name evidence="2" type="ORF">Sjap_023598</name>
</gene>
<accession>A0AAP0HN47</accession>
<dbReference type="InterPro" id="IPR012442">
    <property type="entry name" value="DUF1645_plant"/>
</dbReference>
<evidence type="ECO:0000313" key="2">
    <source>
        <dbReference type="EMBL" id="KAK9090421.1"/>
    </source>
</evidence>
<dbReference type="Pfam" id="PF07816">
    <property type="entry name" value="DUF1645"/>
    <property type="match status" value="1"/>
</dbReference>
<feature type="compositionally biased region" description="Low complexity" evidence="1">
    <location>
        <begin position="226"/>
        <end position="241"/>
    </location>
</feature>
<name>A0AAP0HN47_9MAGN</name>
<dbReference type="EMBL" id="JBBNAE010000010">
    <property type="protein sequence ID" value="KAK9090421.1"/>
    <property type="molecule type" value="Genomic_DNA"/>
</dbReference>
<evidence type="ECO:0000313" key="3">
    <source>
        <dbReference type="Proteomes" id="UP001417504"/>
    </source>
</evidence>
<dbReference type="PANTHER" id="PTHR33095:SF23">
    <property type="entry name" value="DUF1645 FAMILY PROTEIN"/>
    <property type="match status" value="1"/>
</dbReference>
<dbReference type="AlphaFoldDB" id="A0AAP0HN47"/>
<proteinExistence type="predicted"/>
<dbReference type="Proteomes" id="UP001417504">
    <property type="component" value="Unassembled WGS sequence"/>
</dbReference>
<feature type="region of interest" description="Disordered" evidence="1">
    <location>
        <begin position="159"/>
        <end position="186"/>
    </location>
</feature>
<feature type="compositionally biased region" description="Acidic residues" evidence="1">
    <location>
        <begin position="98"/>
        <end position="107"/>
    </location>
</feature>